<dbReference type="AlphaFoldDB" id="A0AAD6R555"/>
<dbReference type="EMBL" id="JAQIZT010000004">
    <property type="protein sequence ID" value="KAJ7002357.1"/>
    <property type="molecule type" value="Genomic_DNA"/>
</dbReference>
<evidence type="ECO:0000313" key="1">
    <source>
        <dbReference type="EMBL" id="KAJ7002357.1"/>
    </source>
</evidence>
<evidence type="ECO:0000313" key="2">
    <source>
        <dbReference type="Proteomes" id="UP001164929"/>
    </source>
</evidence>
<gene>
    <name evidence="1" type="ORF">NC653_012418</name>
</gene>
<accession>A0AAD6R555</accession>
<protein>
    <submittedName>
        <fullName evidence="1">Uncharacterized protein</fullName>
    </submittedName>
</protein>
<sequence length="41" mass="4909">MVRLMEDQERKILQVVIFVNMGGQHFAFDSRRRQGVRFQQG</sequence>
<comment type="caution">
    <text evidence="1">The sequence shown here is derived from an EMBL/GenBank/DDBJ whole genome shotgun (WGS) entry which is preliminary data.</text>
</comment>
<organism evidence="1 2">
    <name type="scientific">Populus alba x Populus x berolinensis</name>
    <dbReference type="NCBI Taxonomy" id="444605"/>
    <lineage>
        <taxon>Eukaryota</taxon>
        <taxon>Viridiplantae</taxon>
        <taxon>Streptophyta</taxon>
        <taxon>Embryophyta</taxon>
        <taxon>Tracheophyta</taxon>
        <taxon>Spermatophyta</taxon>
        <taxon>Magnoliopsida</taxon>
        <taxon>eudicotyledons</taxon>
        <taxon>Gunneridae</taxon>
        <taxon>Pentapetalae</taxon>
        <taxon>rosids</taxon>
        <taxon>fabids</taxon>
        <taxon>Malpighiales</taxon>
        <taxon>Salicaceae</taxon>
        <taxon>Saliceae</taxon>
        <taxon>Populus</taxon>
    </lineage>
</organism>
<name>A0AAD6R555_9ROSI</name>
<dbReference type="Proteomes" id="UP001164929">
    <property type="component" value="Chromosome 4"/>
</dbReference>
<reference evidence="1 2" key="1">
    <citation type="journal article" date="2023" name="Mol. Ecol. Resour.">
        <title>Chromosome-level genome assembly of a triploid poplar Populus alba 'Berolinensis'.</title>
        <authorList>
            <person name="Chen S."/>
            <person name="Yu Y."/>
            <person name="Wang X."/>
            <person name="Wang S."/>
            <person name="Zhang T."/>
            <person name="Zhou Y."/>
            <person name="He R."/>
            <person name="Meng N."/>
            <person name="Wang Y."/>
            <person name="Liu W."/>
            <person name="Liu Z."/>
            <person name="Liu J."/>
            <person name="Guo Q."/>
            <person name="Huang H."/>
            <person name="Sederoff R.R."/>
            <person name="Wang G."/>
            <person name="Qu G."/>
            <person name="Chen S."/>
        </authorList>
    </citation>
    <scope>NUCLEOTIDE SEQUENCE [LARGE SCALE GENOMIC DNA]</scope>
    <source>
        <strain evidence="1">SC-2020</strain>
    </source>
</reference>
<proteinExistence type="predicted"/>
<keyword evidence="2" id="KW-1185">Reference proteome</keyword>